<protein>
    <recommendedName>
        <fullName evidence="4">Inositol monophosphatase</fullName>
    </recommendedName>
</protein>
<dbReference type="VEuPathDB" id="FungiDB:VP01_7429g1"/>
<dbReference type="SUPFAM" id="SSF56655">
    <property type="entry name" value="Carbohydrate phosphatase"/>
    <property type="match status" value="1"/>
</dbReference>
<proteinExistence type="inferred from homology"/>
<evidence type="ECO:0008006" key="4">
    <source>
        <dbReference type="Google" id="ProtNLM"/>
    </source>
</evidence>
<comment type="similarity">
    <text evidence="1">Belongs to the inositol monophosphatase superfamily.</text>
</comment>
<accession>A0A0L6UEN3</accession>
<dbReference type="GO" id="GO:0008934">
    <property type="term" value="F:inositol monophosphate 1-phosphatase activity"/>
    <property type="evidence" value="ECO:0007669"/>
    <property type="project" value="TreeGrafter"/>
</dbReference>
<dbReference type="STRING" id="27349.A0A0L6UEN3"/>
<dbReference type="AlphaFoldDB" id="A0A0L6UEN3"/>
<sequence length="77" mass="8678">MASHPSYDVELDFAVNLARKAGEIILRASKDRAGGKGSTVNDKKNRIDLVTETDQAVEKMVSESLRDKFPHHKWVLR</sequence>
<evidence type="ECO:0000313" key="2">
    <source>
        <dbReference type="EMBL" id="KNZ46255.1"/>
    </source>
</evidence>
<dbReference type="Pfam" id="PF00459">
    <property type="entry name" value="Inositol_P"/>
    <property type="match status" value="1"/>
</dbReference>
<dbReference type="GO" id="GO:0006020">
    <property type="term" value="P:inositol metabolic process"/>
    <property type="evidence" value="ECO:0007669"/>
    <property type="project" value="TreeGrafter"/>
</dbReference>
<dbReference type="OrthoDB" id="10254945at2759"/>
<dbReference type="PANTHER" id="PTHR20854">
    <property type="entry name" value="INOSITOL MONOPHOSPHATASE"/>
    <property type="match status" value="1"/>
</dbReference>
<dbReference type="EMBL" id="LAVV01012860">
    <property type="protein sequence ID" value="KNZ46255.1"/>
    <property type="molecule type" value="Genomic_DNA"/>
</dbReference>
<dbReference type="Gene3D" id="3.30.540.10">
    <property type="entry name" value="Fructose-1,6-Bisphosphatase, subunit A, domain 1"/>
    <property type="match status" value="1"/>
</dbReference>
<organism evidence="2 3">
    <name type="scientific">Puccinia sorghi</name>
    <dbReference type="NCBI Taxonomy" id="27349"/>
    <lineage>
        <taxon>Eukaryota</taxon>
        <taxon>Fungi</taxon>
        <taxon>Dikarya</taxon>
        <taxon>Basidiomycota</taxon>
        <taxon>Pucciniomycotina</taxon>
        <taxon>Pucciniomycetes</taxon>
        <taxon>Pucciniales</taxon>
        <taxon>Pucciniaceae</taxon>
        <taxon>Puccinia</taxon>
    </lineage>
</organism>
<feature type="non-terminal residue" evidence="2">
    <location>
        <position position="77"/>
    </location>
</feature>
<name>A0A0L6UEN3_9BASI</name>
<dbReference type="PANTHER" id="PTHR20854:SF4">
    <property type="entry name" value="INOSITOL-1-MONOPHOSPHATASE-RELATED"/>
    <property type="match status" value="1"/>
</dbReference>
<gene>
    <name evidence="2" type="ORF">VP01_7429g1</name>
</gene>
<reference evidence="2 3" key="1">
    <citation type="submission" date="2015-08" db="EMBL/GenBank/DDBJ databases">
        <title>Next Generation Sequencing and Analysis of the Genome of Puccinia sorghi L Schw, the Causal Agent of Maize Common Rust.</title>
        <authorList>
            <person name="Rochi L."/>
            <person name="Burguener G."/>
            <person name="Darino M."/>
            <person name="Turjanski A."/>
            <person name="Kreff E."/>
            <person name="Dieguez M.J."/>
            <person name="Sacco F."/>
        </authorList>
    </citation>
    <scope>NUCLEOTIDE SEQUENCE [LARGE SCALE GENOMIC DNA]</scope>
    <source>
        <strain evidence="2 3">RO10H11247</strain>
    </source>
</reference>
<evidence type="ECO:0000256" key="1">
    <source>
        <dbReference type="ARBA" id="ARBA00009759"/>
    </source>
</evidence>
<dbReference type="Proteomes" id="UP000037035">
    <property type="component" value="Unassembled WGS sequence"/>
</dbReference>
<comment type="caution">
    <text evidence="2">The sequence shown here is derived from an EMBL/GenBank/DDBJ whole genome shotgun (WGS) entry which is preliminary data.</text>
</comment>
<keyword evidence="3" id="KW-1185">Reference proteome</keyword>
<evidence type="ECO:0000313" key="3">
    <source>
        <dbReference type="Proteomes" id="UP000037035"/>
    </source>
</evidence>
<dbReference type="GO" id="GO:0007165">
    <property type="term" value="P:signal transduction"/>
    <property type="evidence" value="ECO:0007669"/>
    <property type="project" value="TreeGrafter"/>
</dbReference>
<dbReference type="InterPro" id="IPR000760">
    <property type="entry name" value="Inositol_monophosphatase-like"/>
</dbReference>